<evidence type="ECO:0000313" key="9">
    <source>
        <dbReference type="EMBL" id="SPD87195.1"/>
    </source>
</evidence>
<proteinExistence type="inferred from homology"/>
<feature type="signal peptide" evidence="7">
    <location>
        <begin position="1"/>
        <end position="27"/>
    </location>
</feature>
<organism evidence="9 10">
    <name type="scientific">Micropruina glycogenica</name>
    <dbReference type="NCBI Taxonomy" id="75385"/>
    <lineage>
        <taxon>Bacteria</taxon>
        <taxon>Bacillati</taxon>
        <taxon>Actinomycetota</taxon>
        <taxon>Actinomycetes</taxon>
        <taxon>Propionibacteriales</taxon>
        <taxon>Nocardioidaceae</taxon>
        <taxon>Micropruina</taxon>
    </lineage>
</organism>
<dbReference type="PANTHER" id="PTHR43620:SF7">
    <property type="entry name" value="GLYCEROPHOSPHODIESTER PHOSPHODIESTERASE GDPD5-RELATED"/>
    <property type="match status" value="1"/>
</dbReference>
<evidence type="ECO:0000256" key="7">
    <source>
        <dbReference type="SAM" id="SignalP"/>
    </source>
</evidence>
<dbReference type="InterPro" id="IPR030395">
    <property type="entry name" value="GP_PDE_dom"/>
</dbReference>
<feature type="chain" id="PRO_5014783200" description="glycerophosphodiester phosphodiesterase" evidence="7">
    <location>
        <begin position="28"/>
        <end position="367"/>
    </location>
</feature>
<evidence type="ECO:0000256" key="1">
    <source>
        <dbReference type="ARBA" id="ARBA00007277"/>
    </source>
</evidence>
<evidence type="ECO:0000259" key="8">
    <source>
        <dbReference type="PROSITE" id="PS51704"/>
    </source>
</evidence>
<evidence type="ECO:0000313" key="10">
    <source>
        <dbReference type="Proteomes" id="UP000238164"/>
    </source>
</evidence>
<evidence type="ECO:0000256" key="6">
    <source>
        <dbReference type="ARBA" id="ARBA00047512"/>
    </source>
</evidence>
<evidence type="ECO:0000256" key="5">
    <source>
        <dbReference type="ARBA" id="ARBA00022801"/>
    </source>
</evidence>
<dbReference type="CDD" id="cd08602">
    <property type="entry name" value="GDPD_ScGlpQ1_like"/>
    <property type="match status" value="1"/>
</dbReference>
<dbReference type="EMBL" id="LT985188">
    <property type="protein sequence ID" value="SPD87195.1"/>
    <property type="molecule type" value="Genomic_DNA"/>
</dbReference>
<dbReference type="AlphaFoldDB" id="A0A2N9JGH8"/>
<keyword evidence="5" id="KW-0378">Hydrolase</keyword>
<dbReference type="GO" id="GO:0042597">
    <property type="term" value="C:periplasmic space"/>
    <property type="evidence" value="ECO:0007669"/>
    <property type="project" value="TreeGrafter"/>
</dbReference>
<gene>
    <name evidence="9" type="ORF">MPLG2_2165</name>
</gene>
<evidence type="ECO:0000256" key="4">
    <source>
        <dbReference type="ARBA" id="ARBA00022798"/>
    </source>
</evidence>
<dbReference type="RefSeq" id="WP_231935617.1">
    <property type="nucleotide sequence ID" value="NZ_BAAAGO010000034.1"/>
</dbReference>
<dbReference type="KEGG" id="mgg:MPLG2_2165"/>
<dbReference type="Pfam" id="PF03009">
    <property type="entry name" value="GDPD"/>
    <property type="match status" value="1"/>
</dbReference>
<dbReference type="Gene3D" id="3.20.20.190">
    <property type="entry name" value="Phosphatidylinositol (PI) phosphodiesterase"/>
    <property type="match status" value="1"/>
</dbReference>
<comment type="catalytic activity">
    <reaction evidence="6">
        <text>a sn-glycero-3-phosphodiester + H2O = an alcohol + sn-glycerol 3-phosphate + H(+)</text>
        <dbReference type="Rhea" id="RHEA:12969"/>
        <dbReference type="ChEBI" id="CHEBI:15377"/>
        <dbReference type="ChEBI" id="CHEBI:15378"/>
        <dbReference type="ChEBI" id="CHEBI:30879"/>
        <dbReference type="ChEBI" id="CHEBI:57597"/>
        <dbReference type="ChEBI" id="CHEBI:83408"/>
        <dbReference type="EC" id="3.1.4.46"/>
    </reaction>
</comment>
<dbReference type="EC" id="3.1.4.46" evidence="2"/>
<dbReference type="GO" id="GO:0006071">
    <property type="term" value="P:glycerol metabolic process"/>
    <property type="evidence" value="ECO:0007669"/>
    <property type="project" value="UniProtKB-KW"/>
</dbReference>
<keyword evidence="4" id="KW-0319">Glycerol metabolism</keyword>
<dbReference type="Proteomes" id="UP000238164">
    <property type="component" value="Chromosome 1"/>
</dbReference>
<name>A0A2N9JGH8_9ACTN</name>
<reference evidence="9 10" key="1">
    <citation type="submission" date="2018-02" db="EMBL/GenBank/DDBJ databases">
        <authorList>
            <person name="Cohen D.B."/>
            <person name="Kent A.D."/>
        </authorList>
    </citation>
    <scope>NUCLEOTIDE SEQUENCE [LARGE SCALE GENOMIC DNA]</scope>
    <source>
        <strain evidence="9">1</strain>
    </source>
</reference>
<accession>A0A2N9JGH8</accession>
<protein>
    <recommendedName>
        <fullName evidence="2">glycerophosphodiester phosphodiesterase</fullName>
        <ecNumber evidence="2">3.1.4.46</ecNumber>
    </recommendedName>
</protein>
<sequence length="367" mass="40259">MNTALRTLCLTALSAALTATIGVPATAGTRGRSPDHHRERAVVIAHRGASGYRPEHTLGAYRLAIKQCADYIEPDLVTTSDGVLVDRHEPEISTTTDVAAHPEFAARRTTKLLDGNPVTGWFTEDFTLKELRTLRAVERLPQLRPANTAYNGRWKVPTFDEVLQLAASSRTCSGKRVGVIPEIKHSTFFAQQGFDLEPTVVKLLRAHGYGSHRDPAVIQSFEVTNLKRLNRMTSVKLVQLIDCQGGPFDLRSQGVTYAQLVTADGLRAIGRYADQVGFCKNVMIPRNADNTLAQPTSVIRDAHRAGLTVVGWTFRRENSFLPAEFQSSPTPADPGDLIGEIRVFLKAGMDQFFTDNPDLGVAAVRGR</sequence>
<evidence type="ECO:0000256" key="3">
    <source>
        <dbReference type="ARBA" id="ARBA00022729"/>
    </source>
</evidence>
<dbReference type="GO" id="GO:0006629">
    <property type="term" value="P:lipid metabolic process"/>
    <property type="evidence" value="ECO:0007669"/>
    <property type="project" value="InterPro"/>
</dbReference>
<dbReference type="GO" id="GO:0008889">
    <property type="term" value="F:glycerophosphodiester phosphodiesterase activity"/>
    <property type="evidence" value="ECO:0007669"/>
    <property type="project" value="UniProtKB-EC"/>
</dbReference>
<dbReference type="PANTHER" id="PTHR43620">
    <property type="entry name" value="GLYCEROPHOSPHORYL DIESTER PHOSPHODIESTERASE"/>
    <property type="match status" value="1"/>
</dbReference>
<keyword evidence="3 7" id="KW-0732">Signal</keyword>
<evidence type="ECO:0000256" key="2">
    <source>
        <dbReference type="ARBA" id="ARBA00012247"/>
    </source>
</evidence>
<comment type="similarity">
    <text evidence="1">Belongs to the glycerophosphoryl diester phosphodiesterase family.</text>
</comment>
<dbReference type="InterPro" id="IPR017946">
    <property type="entry name" value="PLC-like_Pdiesterase_TIM-brl"/>
</dbReference>
<feature type="domain" description="GP-PDE" evidence="8">
    <location>
        <begin position="41"/>
        <end position="364"/>
    </location>
</feature>
<dbReference type="SUPFAM" id="SSF51695">
    <property type="entry name" value="PLC-like phosphodiesterases"/>
    <property type="match status" value="1"/>
</dbReference>
<dbReference type="PROSITE" id="PS51704">
    <property type="entry name" value="GP_PDE"/>
    <property type="match status" value="1"/>
</dbReference>
<keyword evidence="10" id="KW-1185">Reference proteome</keyword>